<name>A0A7Z7PQ26_9BACT</name>
<protein>
    <recommendedName>
        <fullName evidence="3">FdrA domain protein</fullName>
    </recommendedName>
</protein>
<dbReference type="Gene3D" id="3.40.50.720">
    <property type="entry name" value="NAD(P)-binding Rossmann-like Domain"/>
    <property type="match status" value="1"/>
</dbReference>
<dbReference type="KEGG" id="minf:MESINF_2579"/>
<dbReference type="AlphaFoldDB" id="A0A7Z7PQ26"/>
<dbReference type="Proteomes" id="UP000250796">
    <property type="component" value="Chromosome MESINF"/>
</dbReference>
<organism evidence="1 2">
    <name type="scientific">Mesotoga infera</name>
    <dbReference type="NCBI Taxonomy" id="1236046"/>
    <lineage>
        <taxon>Bacteria</taxon>
        <taxon>Thermotogati</taxon>
        <taxon>Thermotogota</taxon>
        <taxon>Thermotogae</taxon>
        <taxon>Kosmotogales</taxon>
        <taxon>Kosmotogaceae</taxon>
        <taxon>Mesotoga</taxon>
    </lineage>
</organism>
<dbReference type="RefSeq" id="WP_169700261.1">
    <property type="nucleotide sequence ID" value="NZ_LS974202.1"/>
</dbReference>
<dbReference type="EMBL" id="LS974202">
    <property type="protein sequence ID" value="SSC14019.1"/>
    <property type="molecule type" value="Genomic_DNA"/>
</dbReference>
<proteinExistence type="predicted"/>
<evidence type="ECO:0008006" key="3">
    <source>
        <dbReference type="Google" id="ProtNLM"/>
    </source>
</evidence>
<evidence type="ECO:0000313" key="1">
    <source>
        <dbReference type="EMBL" id="SSC14019.1"/>
    </source>
</evidence>
<sequence length="59" mass="6790">MSLKKLLKDVPKVINIGIEQFYIDLKAREVPTVWVDWKPPLADKELLGKLKKLRGGNFV</sequence>
<accession>A0A7Z7PQ26</accession>
<gene>
    <name evidence="1" type="ORF">MESINF_2579</name>
</gene>
<keyword evidence="2" id="KW-1185">Reference proteome</keyword>
<reference evidence="1 2" key="1">
    <citation type="submission" date="2017-01" db="EMBL/GenBank/DDBJ databases">
        <authorList>
            <person name="Erauso G."/>
        </authorList>
    </citation>
    <scope>NUCLEOTIDE SEQUENCE [LARGE SCALE GENOMIC DNA]</scope>
    <source>
        <strain evidence="1">MESINF1</strain>
    </source>
</reference>
<evidence type="ECO:0000313" key="2">
    <source>
        <dbReference type="Proteomes" id="UP000250796"/>
    </source>
</evidence>